<feature type="transmembrane region" description="Helical" evidence="1">
    <location>
        <begin position="30"/>
        <end position="52"/>
    </location>
</feature>
<keyword evidence="3" id="KW-1185">Reference proteome</keyword>
<feature type="transmembrane region" description="Helical" evidence="1">
    <location>
        <begin position="72"/>
        <end position="91"/>
    </location>
</feature>
<feature type="transmembrane region" description="Helical" evidence="1">
    <location>
        <begin position="164"/>
        <end position="184"/>
    </location>
</feature>
<dbReference type="Proteomes" id="UP001501116">
    <property type="component" value="Unassembled WGS sequence"/>
</dbReference>
<accession>A0ABN2SV63</accession>
<keyword evidence="1" id="KW-1133">Transmembrane helix</keyword>
<evidence type="ECO:0000313" key="2">
    <source>
        <dbReference type="EMBL" id="GAA1993082.1"/>
    </source>
</evidence>
<reference evidence="2 3" key="1">
    <citation type="journal article" date="2019" name="Int. J. Syst. Evol. Microbiol.">
        <title>The Global Catalogue of Microorganisms (GCM) 10K type strain sequencing project: providing services to taxonomists for standard genome sequencing and annotation.</title>
        <authorList>
            <consortium name="The Broad Institute Genomics Platform"/>
            <consortium name="The Broad Institute Genome Sequencing Center for Infectious Disease"/>
            <person name="Wu L."/>
            <person name="Ma J."/>
        </authorList>
    </citation>
    <scope>NUCLEOTIDE SEQUENCE [LARGE SCALE GENOMIC DNA]</scope>
    <source>
        <strain evidence="2 3">JCM 14545</strain>
    </source>
</reference>
<organism evidence="2 3">
    <name type="scientific">Amycolatopsis minnesotensis</name>
    <dbReference type="NCBI Taxonomy" id="337894"/>
    <lineage>
        <taxon>Bacteria</taxon>
        <taxon>Bacillati</taxon>
        <taxon>Actinomycetota</taxon>
        <taxon>Actinomycetes</taxon>
        <taxon>Pseudonocardiales</taxon>
        <taxon>Pseudonocardiaceae</taxon>
        <taxon>Amycolatopsis</taxon>
    </lineage>
</organism>
<comment type="caution">
    <text evidence="2">The sequence shown here is derived from an EMBL/GenBank/DDBJ whole genome shotgun (WGS) entry which is preliminary data.</text>
</comment>
<keyword evidence="1" id="KW-0472">Membrane</keyword>
<evidence type="ECO:0000256" key="1">
    <source>
        <dbReference type="SAM" id="Phobius"/>
    </source>
</evidence>
<feature type="transmembrane region" description="Helical" evidence="1">
    <location>
        <begin position="98"/>
        <end position="115"/>
    </location>
</feature>
<dbReference type="EMBL" id="BAAANN010000069">
    <property type="protein sequence ID" value="GAA1993082.1"/>
    <property type="molecule type" value="Genomic_DNA"/>
</dbReference>
<evidence type="ECO:0000313" key="3">
    <source>
        <dbReference type="Proteomes" id="UP001501116"/>
    </source>
</evidence>
<gene>
    <name evidence="2" type="ORF">GCM10009754_85270</name>
</gene>
<dbReference type="RefSeq" id="WP_344431792.1">
    <property type="nucleotide sequence ID" value="NZ_BAAANN010000069.1"/>
</dbReference>
<proteinExistence type="predicted"/>
<name>A0ABN2SV63_9PSEU</name>
<feature type="transmembrane region" description="Helical" evidence="1">
    <location>
        <begin position="6"/>
        <end position="23"/>
    </location>
</feature>
<sequence length="198" mass="20722">MRNRPAVPWIVGGIASLCVLYALTKWAEQLVWVLTGCAAGFGNPGTTGRLAGGYCVLSGREPLVGIPWREDLWITVLLGVGLACLGVAALVRRRSTWPAALAVPVLLYAGFSMAARSHQRADGHFVSYLANPAGSLGWSAVPNGWELHLTGGHLFVPDIGTAPLGSTMLGGLAVLVLVALRWHAPVPAAPRELMATGA</sequence>
<keyword evidence="1" id="KW-0812">Transmembrane</keyword>
<protein>
    <submittedName>
        <fullName evidence="2">Uncharacterized protein</fullName>
    </submittedName>
</protein>